<dbReference type="SMART" id="SM00358">
    <property type="entry name" value="DSRM"/>
    <property type="match status" value="1"/>
</dbReference>
<dbReference type="EMBL" id="ML994622">
    <property type="protein sequence ID" value="KAF2188905.1"/>
    <property type="molecule type" value="Genomic_DNA"/>
</dbReference>
<dbReference type="InterPro" id="IPR014720">
    <property type="entry name" value="dsRBD_dom"/>
</dbReference>
<dbReference type="OrthoDB" id="3767426at2759"/>
<dbReference type="Gene3D" id="3.30.160.20">
    <property type="match status" value="1"/>
</dbReference>
<feature type="domain" description="DRBM" evidence="2">
    <location>
        <begin position="241"/>
        <end position="302"/>
    </location>
</feature>
<accession>A0A6A6ECY0</accession>
<sequence>MLRRSPRHSEATRELAQVAEGVGVPGNVPQIFRYLALTVPADSASDIDVLDTKLFTNEYEIDFNLWFAKATFQYHLAMAIQKEHLGHTVINPKDVLEQVEAGYWKEPSRNAGGSGSSHYPRFELFTRINAARATKDDKTLQVFLDQLSTEILSNCRRLRNNQVAELDADMPYSPSQIYRVAIPSSATSSTQSLEDSGEATGTPTDAESPSQDGGVHIGNLSIQDSIPLSQPVEAAHPVHRYTSILYEYAARFGKEPEYKKKWISLKKWRCEAVFDGVHGVGEACNWKDAKHIASQKICKALGIVEGKLYSHSFENARL</sequence>
<gene>
    <name evidence="3" type="ORF">K469DRAFT_748135</name>
</gene>
<evidence type="ECO:0000259" key="2">
    <source>
        <dbReference type="SMART" id="SM00358"/>
    </source>
</evidence>
<dbReference type="CDD" id="cd00048">
    <property type="entry name" value="DSRM_SF"/>
    <property type="match status" value="1"/>
</dbReference>
<name>A0A6A6ECY0_9PEZI</name>
<evidence type="ECO:0000313" key="4">
    <source>
        <dbReference type="Proteomes" id="UP000800200"/>
    </source>
</evidence>
<reference evidence="3" key="1">
    <citation type="journal article" date="2020" name="Stud. Mycol.">
        <title>101 Dothideomycetes genomes: a test case for predicting lifestyles and emergence of pathogens.</title>
        <authorList>
            <person name="Haridas S."/>
            <person name="Albert R."/>
            <person name="Binder M."/>
            <person name="Bloem J."/>
            <person name="Labutti K."/>
            <person name="Salamov A."/>
            <person name="Andreopoulos B."/>
            <person name="Baker S."/>
            <person name="Barry K."/>
            <person name="Bills G."/>
            <person name="Bluhm B."/>
            <person name="Cannon C."/>
            <person name="Castanera R."/>
            <person name="Culley D."/>
            <person name="Daum C."/>
            <person name="Ezra D."/>
            <person name="Gonzalez J."/>
            <person name="Henrissat B."/>
            <person name="Kuo A."/>
            <person name="Liang C."/>
            <person name="Lipzen A."/>
            <person name="Lutzoni F."/>
            <person name="Magnuson J."/>
            <person name="Mondo S."/>
            <person name="Nolan M."/>
            <person name="Ohm R."/>
            <person name="Pangilinan J."/>
            <person name="Park H.-J."/>
            <person name="Ramirez L."/>
            <person name="Alfaro M."/>
            <person name="Sun H."/>
            <person name="Tritt A."/>
            <person name="Yoshinaga Y."/>
            <person name="Zwiers L.-H."/>
            <person name="Turgeon B."/>
            <person name="Goodwin S."/>
            <person name="Spatafora J."/>
            <person name="Crous P."/>
            <person name="Grigoriev I."/>
        </authorList>
    </citation>
    <scope>NUCLEOTIDE SEQUENCE</scope>
    <source>
        <strain evidence="3">CBS 207.26</strain>
    </source>
</reference>
<evidence type="ECO:0000313" key="3">
    <source>
        <dbReference type="EMBL" id="KAF2188905.1"/>
    </source>
</evidence>
<feature type="region of interest" description="Disordered" evidence="1">
    <location>
        <begin position="184"/>
        <end position="216"/>
    </location>
</feature>
<keyword evidence="4" id="KW-1185">Reference proteome</keyword>
<dbReference type="Pfam" id="PF00035">
    <property type="entry name" value="dsrm"/>
    <property type="match status" value="1"/>
</dbReference>
<proteinExistence type="predicted"/>
<protein>
    <recommendedName>
        <fullName evidence="2">DRBM domain-containing protein</fullName>
    </recommendedName>
</protein>
<dbReference type="Proteomes" id="UP000800200">
    <property type="component" value="Unassembled WGS sequence"/>
</dbReference>
<feature type="compositionally biased region" description="Polar residues" evidence="1">
    <location>
        <begin position="184"/>
        <end position="211"/>
    </location>
</feature>
<evidence type="ECO:0000256" key="1">
    <source>
        <dbReference type="SAM" id="MobiDB-lite"/>
    </source>
</evidence>
<organism evidence="3 4">
    <name type="scientific">Zopfia rhizophila CBS 207.26</name>
    <dbReference type="NCBI Taxonomy" id="1314779"/>
    <lineage>
        <taxon>Eukaryota</taxon>
        <taxon>Fungi</taxon>
        <taxon>Dikarya</taxon>
        <taxon>Ascomycota</taxon>
        <taxon>Pezizomycotina</taxon>
        <taxon>Dothideomycetes</taxon>
        <taxon>Dothideomycetes incertae sedis</taxon>
        <taxon>Zopfiaceae</taxon>
        <taxon>Zopfia</taxon>
    </lineage>
</organism>
<dbReference type="AlphaFoldDB" id="A0A6A6ECY0"/>
<dbReference type="SUPFAM" id="SSF54768">
    <property type="entry name" value="dsRNA-binding domain-like"/>
    <property type="match status" value="1"/>
</dbReference>